<dbReference type="Proteomes" id="UP000051952">
    <property type="component" value="Unassembled WGS sequence"/>
</dbReference>
<evidence type="ECO:0000313" key="2">
    <source>
        <dbReference type="EMBL" id="CUF94781.1"/>
    </source>
</evidence>
<keyword evidence="3" id="KW-1185">Reference proteome</keyword>
<dbReference type="VEuPathDB" id="TriTrypDB:BSAL_67715"/>
<feature type="compositionally biased region" description="Polar residues" evidence="1">
    <location>
        <begin position="293"/>
        <end position="303"/>
    </location>
</feature>
<reference evidence="3" key="1">
    <citation type="submission" date="2015-09" db="EMBL/GenBank/DDBJ databases">
        <authorList>
            <consortium name="Pathogen Informatics"/>
        </authorList>
    </citation>
    <scope>NUCLEOTIDE SEQUENCE [LARGE SCALE GENOMIC DNA]</scope>
    <source>
        <strain evidence="3">Lake Konstanz</strain>
    </source>
</reference>
<dbReference type="EMBL" id="CYKH01000458">
    <property type="protein sequence ID" value="CUF94781.1"/>
    <property type="molecule type" value="Genomic_DNA"/>
</dbReference>
<sequence>MLQTLQKLLVVPPTTVKQMWLAALQYPQLFLRMFMHARAKQIVDEDDALYATFVLVCVADVDRVRSTDLVLVDATLPEKRLRNQTDPNLRKRASASSTDLSWLTPEDRQQWFIEEAEPILVLRACPRTVVPTTTIPMLRSENIVSRRGDDQNDAIDVDSPLLALTRRAEGFAHSDLGQSTKTIVVEAEPVEAAGKDQFDAHDFLDDDLVGGRDFTVFLSRVDVPLRCHSVIPQANSRVWKTLIALPLIIERKTSMITRMETRRQSAMLTHASSIRRPLSGRSATSAMLLPTAPSMSRTPSANGSRMGRWRRTDAASNNGSMRDEPLRKTPSVTPQPESLKPKASVVFRDSPVNQSVEEPNIVLPKLARFYWLPVSLQYTVSAQ</sequence>
<evidence type="ECO:0000256" key="1">
    <source>
        <dbReference type="SAM" id="MobiDB-lite"/>
    </source>
</evidence>
<name>A0A0S4IU38_BODSA</name>
<feature type="region of interest" description="Disordered" evidence="1">
    <location>
        <begin position="288"/>
        <end position="340"/>
    </location>
</feature>
<accession>A0A0S4IU38</accession>
<dbReference type="AlphaFoldDB" id="A0A0S4IU38"/>
<gene>
    <name evidence="2" type="ORF">BSAL_67715</name>
</gene>
<proteinExistence type="predicted"/>
<organism evidence="2 3">
    <name type="scientific">Bodo saltans</name>
    <name type="common">Flagellated protozoan</name>
    <dbReference type="NCBI Taxonomy" id="75058"/>
    <lineage>
        <taxon>Eukaryota</taxon>
        <taxon>Discoba</taxon>
        <taxon>Euglenozoa</taxon>
        <taxon>Kinetoplastea</taxon>
        <taxon>Metakinetoplastina</taxon>
        <taxon>Eubodonida</taxon>
        <taxon>Bodonidae</taxon>
        <taxon>Bodo</taxon>
    </lineage>
</organism>
<evidence type="ECO:0000313" key="3">
    <source>
        <dbReference type="Proteomes" id="UP000051952"/>
    </source>
</evidence>
<protein>
    <submittedName>
        <fullName evidence="2">Uncharacterized protein</fullName>
    </submittedName>
</protein>